<sequence length="24" mass="2841">MHIMFPLVLIKHLELYPLTSVMLT</sequence>
<reference evidence="1" key="1">
    <citation type="submission" date="2018-05" db="EMBL/GenBank/DDBJ databases">
        <authorList>
            <person name="Lanie J.A."/>
            <person name="Ng W.-L."/>
            <person name="Kazmierczak K.M."/>
            <person name="Andrzejewski T.M."/>
            <person name="Davidsen T.M."/>
            <person name="Wayne K.J."/>
            <person name="Tettelin H."/>
            <person name="Glass J.I."/>
            <person name="Rusch D."/>
            <person name="Podicherti R."/>
            <person name="Tsui H.-C.T."/>
            <person name="Winkler M.E."/>
        </authorList>
    </citation>
    <scope>NUCLEOTIDE SEQUENCE</scope>
</reference>
<dbReference type="EMBL" id="UINC01124366">
    <property type="protein sequence ID" value="SVD01464.1"/>
    <property type="molecule type" value="Genomic_DNA"/>
</dbReference>
<dbReference type="AlphaFoldDB" id="A0A382RUW6"/>
<gene>
    <name evidence="1" type="ORF">METZ01_LOCUS354318</name>
</gene>
<evidence type="ECO:0000313" key="1">
    <source>
        <dbReference type="EMBL" id="SVD01464.1"/>
    </source>
</evidence>
<organism evidence="1">
    <name type="scientific">marine metagenome</name>
    <dbReference type="NCBI Taxonomy" id="408172"/>
    <lineage>
        <taxon>unclassified sequences</taxon>
        <taxon>metagenomes</taxon>
        <taxon>ecological metagenomes</taxon>
    </lineage>
</organism>
<proteinExistence type="predicted"/>
<protein>
    <submittedName>
        <fullName evidence="1">Uncharacterized protein</fullName>
    </submittedName>
</protein>
<name>A0A382RUW6_9ZZZZ</name>
<accession>A0A382RUW6</accession>